<dbReference type="InterPro" id="IPR050367">
    <property type="entry name" value="APC_superfamily"/>
</dbReference>
<dbReference type="PANTHER" id="PTHR42770:SF4">
    <property type="entry name" value="ARGININE_ORNITHINE ANTIPORTER-RELATED"/>
    <property type="match status" value="1"/>
</dbReference>
<feature type="transmembrane region" description="Helical" evidence="9">
    <location>
        <begin position="338"/>
        <end position="358"/>
    </location>
</feature>
<dbReference type="AlphaFoldDB" id="A0A1T5M5R7"/>
<feature type="transmembrane region" description="Helical" evidence="9">
    <location>
        <begin position="427"/>
        <end position="445"/>
    </location>
</feature>
<keyword evidence="3" id="KW-0813">Transport</keyword>
<feature type="transmembrane region" description="Helical" evidence="9">
    <location>
        <begin position="364"/>
        <end position="385"/>
    </location>
</feature>
<feature type="transmembrane region" description="Helical" evidence="9">
    <location>
        <begin position="209"/>
        <end position="228"/>
    </location>
</feature>
<feature type="transmembrane region" description="Helical" evidence="9">
    <location>
        <begin position="457"/>
        <end position="477"/>
    </location>
</feature>
<keyword evidence="6" id="KW-0029">Amino-acid transport</keyword>
<feature type="transmembrane region" description="Helical" evidence="9">
    <location>
        <begin position="130"/>
        <end position="150"/>
    </location>
</feature>
<keyword evidence="4" id="KW-1003">Cell membrane</keyword>
<evidence type="ECO:0000256" key="8">
    <source>
        <dbReference type="ARBA" id="ARBA00023136"/>
    </source>
</evidence>
<dbReference type="EMBL" id="FUZT01000010">
    <property type="protein sequence ID" value="SKC83577.1"/>
    <property type="molecule type" value="Genomic_DNA"/>
</dbReference>
<keyword evidence="5 9" id="KW-0812">Transmembrane</keyword>
<evidence type="ECO:0000313" key="11">
    <source>
        <dbReference type="Proteomes" id="UP000190285"/>
    </source>
</evidence>
<proteinExistence type="inferred from homology"/>
<dbReference type="GO" id="GO:0005886">
    <property type="term" value="C:plasma membrane"/>
    <property type="evidence" value="ECO:0007669"/>
    <property type="project" value="UniProtKB-SubCell"/>
</dbReference>
<feature type="transmembrane region" description="Helical" evidence="9">
    <location>
        <begin position="240"/>
        <end position="264"/>
    </location>
</feature>
<dbReference type="OrthoDB" id="178667at2"/>
<name>A0A1T5M5R7_9FIRM</name>
<dbReference type="Proteomes" id="UP000190285">
    <property type="component" value="Unassembled WGS sequence"/>
</dbReference>
<feature type="transmembrane region" description="Helical" evidence="9">
    <location>
        <begin position="48"/>
        <end position="70"/>
    </location>
</feature>
<feature type="transmembrane region" description="Helical" evidence="9">
    <location>
        <begin position="16"/>
        <end position="36"/>
    </location>
</feature>
<keyword evidence="8 9" id="KW-0472">Membrane</keyword>
<dbReference type="InterPro" id="IPR002293">
    <property type="entry name" value="AA/rel_permease1"/>
</dbReference>
<feature type="transmembrane region" description="Helical" evidence="9">
    <location>
        <begin position="162"/>
        <end position="182"/>
    </location>
</feature>
<keyword evidence="7 9" id="KW-1133">Transmembrane helix</keyword>
<evidence type="ECO:0000256" key="5">
    <source>
        <dbReference type="ARBA" id="ARBA00022692"/>
    </source>
</evidence>
<comment type="similarity">
    <text evidence="2">Belongs to the amino acid-polyamine-organocation (APC) superfamily. Basic amino acid/polyamine antiporter (APA) (TC 2.A.3.2) family.</text>
</comment>
<evidence type="ECO:0000256" key="7">
    <source>
        <dbReference type="ARBA" id="ARBA00022989"/>
    </source>
</evidence>
<organism evidence="10 11">
    <name type="scientific">Maledivibacter halophilus</name>
    <dbReference type="NCBI Taxonomy" id="36842"/>
    <lineage>
        <taxon>Bacteria</taxon>
        <taxon>Bacillati</taxon>
        <taxon>Bacillota</taxon>
        <taxon>Clostridia</taxon>
        <taxon>Peptostreptococcales</taxon>
        <taxon>Caminicellaceae</taxon>
        <taxon>Maledivibacter</taxon>
    </lineage>
</organism>
<evidence type="ECO:0000256" key="2">
    <source>
        <dbReference type="ARBA" id="ARBA00008220"/>
    </source>
</evidence>
<evidence type="ECO:0000256" key="3">
    <source>
        <dbReference type="ARBA" id="ARBA00022448"/>
    </source>
</evidence>
<accession>A0A1T5M5R7</accession>
<evidence type="ECO:0000256" key="4">
    <source>
        <dbReference type="ARBA" id="ARBA00022475"/>
    </source>
</evidence>
<gene>
    <name evidence="10" type="ORF">SAMN02194393_03946</name>
</gene>
<protein>
    <submittedName>
        <fullName evidence="10">Arginine:ornithine antiporter / lysine permease</fullName>
    </submittedName>
</protein>
<dbReference type="PIRSF" id="PIRSF006060">
    <property type="entry name" value="AA_transporter"/>
    <property type="match status" value="1"/>
</dbReference>
<sequence length="485" mass="52527">MDSVEKQSLQGNKLNLIRLIGIVIGSTIGGGVFSISGDMAANGANTGAVLIGWSVCGIGMLGLTMCFYGLSLRKKELTGGIFSYAKEGFGTYIGFNSAWGYWISVLLCNVSYATLLFSAIGYFIPAFGQGNNLLSIVCASLVIWTMHFLVLKGVKEAASVNLVIALGKLVPILIFVVALVAFRSFDFSIFKENFWGQTGGMPLMEQIKATMYTTVWAFIGIEGAVAISGRAEKNTDVAKATVGGFLGILLIYLLVSILSMGVMTTPELAALKNPPLAYILESVVGKWGAAVINIGVIVSLAGSTLGYTIIAGELPYVAAQNGVFNKAFKKQNRNNSPVNALLLTNGIIQLFLIITYLNESTYQIFYTLSASMVLIPYLLSAAYYLKLVITNETFENSSKSEKTNNFIVALLGTLYSLWLIYSGGLEYMLITAILYIPGTIVYTKSRKENGNIIFEKWWEKLTFIIILAFAVISLVLISNGTIQPF</sequence>
<feature type="transmembrane region" description="Helical" evidence="9">
    <location>
        <begin position="99"/>
        <end position="124"/>
    </location>
</feature>
<dbReference type="RefSeq" id="WP_079493995.1">
    <property type="nucleotide sequence ID" value="NZ_FUZT01000010.1"/>
</dbReference>
<evidence type="ECO:0000256" key="1">
    <source>
        <dbReference type="ARBA" id="ARBA00004651"/>
    </source>
</evidence>
<dbReference type="InterPro" id="IPR004754">
    <property type="entry name" value="Amino_acid_antiprt"/>
</dbReference>
<dbReference type="GO" id="GO:0022857">
    <property type="term" value="F:transmembrane transporter activity"/>
    <property type="evidence" value="ECO:0007669"/>
    <property type="project" value="InterPro"/>
</dbReference>
<dbReference type="GO" id="GO:0006865">
    <property type="term" value="P:amino acid transport"/>
    <property type="evidence" value="ECO:0007669"/>
    <property type="project" value="UniProtKB-KW"/>
</dbReference>
<comment type="subcellular location">
    <subcellularLocation>
        <location evidence="1">Cell membrane</location>
        <topology evidence="1">Multi-pass membrane protein</topology>
    </subcellularLocation>
</comment>
<evidence type="ECO:0000313" key="10">
    <source>
        <dbReference type="EMBL" id="SKC83577.1"/>
    </source>
</evidence>
<evidence type="ECO:0000256" key="6">
    <source>
        <dbReference type="ARBA" id="ARBA00022970"/>
    </source>
</evidence>
<dbReference type="NCBIfam" id="TIGR00905">
    <property type="entry name" value="2A0302"/>
    <property type="match status" value="1"/>
</dbReference>
<dbReference type="STRING" id="36842.SAMN02194393_03946"/>
<feature type="transmembrane region" description="Helical" evidence="9">
    <location>
        <begin position="405"/>
        <end position="421"/>
    </location>
</feature>
<dbReference type="Gene3D" id="1.20.1740.10">
    <property type="entry name" value="Amino acid/polyamine transporter I"/>
    <property type="match status" value="1"/>
</dbReference>
<dbReference type="PANTHER" id="PTHR42770">
    <property type="entry name" value="AMINO ACID TRANSPORTER-RELATED"/>
    <property type="match status" value="1"/>
</dbReference>
<reference evidence="10 11" key="1">
    <citation type="submission" date="2017-02" db="EMBL/GenBank/DDBJ databases">
        <authorList>
            <person name="Peterson S.W."/>
        </authorList>
    </citation>
    <scope>NUCLEOTIDE SEQUENCE [LARGE SCALE GENOMIC DNA]</scope>
    <source>
        <strain evidence="10 11">M1</strain>
    </source>
</reference>
<dbReference type="Pfam" id="PF13520">
    <property type="entry name" value="AA_permease_2"/>
    <property type="match status" value="1"/>
</dbReference>
<feature type="transmembrane region" description="Helical" evidence="9">
    <location>
        <begin position="284"/>
        <end position="317"/>
    </location>
</feature>
<keyword evidence="11" id="KW-1185">Reference proteome</keyword>
<evidence type="ECO:0000256" key="9">
    <source>
        <dbReference type="SAM" id="Phobius"/>
    </source>
</evidence>